<keyword evidence="1" id="KW-0175">Coiled coil</keyword>
<evidence type="ECO:0000256" key="1">
    <source>
        <dbReference type="SAM" id="Coils"/>
    </source>
</evidence>
<evidence type="ECO:0000313" key="3">
    <source>
        <dbReference type="EMBL" id="KAF4616088.1"/>
    </source>
</evidence>
<comment type="caution">
    <text evidence="3">The sequence shown here is derived from an EMBL/GenBank/DDBJ whole genome shotgun (WGS) entry which is preliminary data.</text>
</comment>
<name>A0A8H4QRY7_9AGAR</name>
<proteinExistence type="predicted"/>
<evidence type="ECO:0000256" key="2">
    <source>
        <dbReference type="SAM" id="MobiDB-lite"/>
    </source>
</evidence>
<organism evidence="3 4">
    <name type="scientific">Agrocybe pediades</name>
    <dbReference type="NCBI Taxonomy" id="84607"/>
    <lineage>
        <taxon>Eukaryota</taxon>
        <taxon>Fungi</taxon>
        <taxon>Dikarya</taxon>
        <taxon>Basidiomycota</taxon>
        <taxon>Agaricomycotina</taxon>
        <taxon>Agaricomycetes</taxon>
        <taxon>Agaricomycetidae</taxon>
        <taxon>Agaricales</taxon>
        <taxon>Agaricineae</taxon>
        <taxon>Strophariaceae</taxon>
        <taxon>Agrocybe</taxon>
    </lineage>
</organism>
<protein>
    <submittedName>
        <fullName evidence="3">Uncharacterized protein</fullName>
    </submittedName>
</protein>
<keyword evidence="4" id="KW-1185">Reference proteome</keyword>
<feature type="region of interest" description="Disordered" evidence="2">
    <location>
        <begin position="1"/>
        <end position="38"/>
    </location>
</feature>
<feature type="compositionally biased region" description="Low complexity" evidence="2">
    <location>
        <begin position="202"/>
        <end position="227"/>
    </location>
</feature>
<feature type="compositionally biased region" description="Basic and acidic residues" evidence="2">
    <location>
        <begin position="1"/>
        <end position="14"/>
    </location>
</feature>
<feature type="region of interest" description="Disordered" evidence="2">
    <location>
        <begin position="356"/>
        <end position="414"/>
    </location>
</feature>
<feature type="region of interest" description="Disordered" evidence="2">
    <location>
        <begin position="476"/>
        <end position="569"/>
    </location>
</feature>
<reference evidence="3 4" key="1">
    <citation type="submission" date="2019-12" db="EMBL/GenBank/DDBJ databases">
        <authorList>
            <person name="Floudas D."/>
            <person name="Bentzer J."/>
            <person name="Ahren D."/>
            <person name="Johansson T."/>
            <person name="Persson P."/>
            <person name="Tunlid A."/>
        </authorList>
    </citation>
    <scope>NUCLEOTIDE SEQUENCE [LARGE SCALE GENOMIC DNA]</scope>
    <source>
        <strain evidence="3 4">CBS 102.39</strain>
    </source>
</reference>
<evidence type="ECO:0000313" key="4">
    <source>
        <dbReference type="Proteomes" id="UP000521872"/>
    </source>
</evidence>
<feature type="region of interest" description="Disordered" evidence="2">
    <location>
        <begin position="189"/>
        <end position="290"/>
    </location>
</feature>
<feature type="region of interest" description="Disordered" evidence="2">
    <location>
        <begin position="77"/>
        <end position="114"/>
    </location>
</feature>
<feature type="region of interest" description="Disordered" evidence="2">
    <location>
        <begin position="435"/>
        <end position="455"/>
    </location>
</feature>
<feature type="compositionally biased region" description="Low complexity" evidence="2">
    <location>
        <begin position="241"/>
        <end position="251"/>
    </location>
</feature>
<feature type="compositionally biased region" description="Low complexity" evidence="2">
    <location>
        <begin position="15"/>
        <end position="38"/>
    </location>
</feature>
<feature type="compositionally biased region" description="Gly residues" evidence="2">
    <location>
        <begin position="524"/>
        <end position="540"/>
    </location>
</feature>
<accession>A0A8H4QRY7</accession>
<feature type="compositionally biased region" description="Low complexity" evidence="2">
    <location>
        <begin position="84"/>
        <end position="113"/>
    </location>
</feature>
<dbReference type="Proteomes" id="UP000521872">
    <property type="component" value="Unassembled WGS sequence"/>
</dbReference>
<sequence length="632" mass="66099">MDISPRQEPRHTHDSLSPTLFPSPSSHQHHPAASSNSHLATLLAEAYRDAESLRKELSNTRRALEKAERVYQLLEEAAGSSSVATGTTPTTTTATTPPTTNGDQQQQQQQQQQKYHHLLNNPTALRSVIDQYEKLLAQSQADRARAEERQREALDAVRMLDDLLSALDKEGKAVTRPILEAASMLSPSLSTMRSMAPPPGLPNSRSRAAGNSAAGAPGSGASNAPGRLAPFSLPPHPTPIRTHSPSGSTSSRRPRTPSVDSMYGAAAPPNKKARPAGDDPSTSRGREPRVAYSEPVRLYSLPLWSRLLTLSFFPFSFFVCFDLSFIFASYDALSFLQYIPGEYNNRPILPLPQRSSAASESMAGPRSLDANNNNKYNINGSGGGAANHQRRAVASTHRPNHARSESHSSASSMDVDEMIFKATVGDEIMNNGVVNGRHPAYTGSPHHGSQHLMNSAPTMTRAGTKRALMMGDEDALSVGTESPRGRALSLSNNHSPYPGGYPPSNASSSSMRGPIPPGNNANSNGGGAGQGNQGSAGGSSSGSHVYTTHVFAPPMTGAPTKKPKFPNSVMGGGASSSLVGSGGGGSMGGVGGSAVGSMSAGMGGGGRGGSSPGVAWVELHRSVNNVGCCSLS</sequence>
<gene>
    <name evidence="3" type="ORF">D9613_011230</name>
</gene>
<feature type="coiled-coil region" evidence="1">
    <location>
        <begin position="43"/>
        <end position="77"/>
    </location>
</feature>
<feature type="coiled-coil region" evidence="1">
    <location>
        <begin position="129"/>
        <end position="156"/>
    </location>
</feature>
<dbReference type="EMBL" id="JAACJL010000032">
    <property type="protein sequence ID" value="KAF4616088.1"/>
    <property type="molecule type" value="Genomic_DNA"/>
</dbReference>
<dbReference type="AlphaFoldDB" id="A0A8H4QRY7"/>